<reference evidence="3" key="1">
    <citation type="journal article" date="2019" name="Int. J. Syst. Evol. Microbiol.">
        <title>The Global Catalogue of Microorganisms (GCM) 10K type strain sequencing project: providing services to taxonomists for standard genome sequencing and annotation.</title>
        <authorList>
            <consortium name="The Broad Institute Genomics Platform"/>
            <consortium name="The Broad Institute Genome Sequencing Center for Infectious Disease"/>
            <person name="Wu L."/>
            <person name="Ma J."/>
        </authorList>
    </citation>
    <scope>NUCLEOTIDE SEQUENCE [LARGE SCALE GENOMIC DNA]</scope>
    <source>
        <strain evidence="3">ICMP 6774ER</strain>
    </source>
</reference>
<feature type="transmembrane region" description="Helical" evidence="1">
    <location>
        <begin position="53"/>
        <end position="72"/>
    </location>
</feature>
<protein>
    <submittedName>
        <fullName evidence="2">Uncharacterized protein</fullName>
    </submittedName>
</protein>
<keyword evidence="1" id="KW-1133">Transmembrane helix</keyword>
<dbReference type="EMBL" id="JBHUFV010000061">
    <property type="protein sequence ID" value="MFD1937974.1"/>
    <property type="molecule type" value="Genomic_DNA"/>
</dbReference>
<accession>A0ABW4T9L9</accession>
<sequence>MTDGRVVLFIVVAFAAYIVGRRFQQMLDLWRRWRGTKAALPGMRKDAWRGVRTLLKVGLVAAVLFWAVTHIHHLM</sequence>
<feature type="transmembrane region" description="Helical" evidence="1">
    <location>
        <begin position="6"/>
        <end position="24"/>
    </location>
</feature>
<keyword evidence="3" id="KW-1185">Reference proteome</keyword>
<gene>
    <name evidence="2" type="ORF">ACFSKW_41525</name>
</gene>
<evidence type="ECO:0000313" key="3">
    <source>
        <dbReference type="Proteomes" id="UP001597368"/>
    </source>
</evidence>
<evidence type="ECO:0000313" key="2">
    <source>
        <dbReference type="EMBL" id="MFD1937974.1"/>
    </source>
</evidence>
<comment type="caution">
    <text evidence="2">The sequence shown here is derived from an EMBL/GenBank/DDBJ whole genome shotgun (WGS) entry which is preliminary data.</text>
</comment>
<name>A0ABW4T9L9_9ACTN</name>
<keyword evidence="1" id="KW-0472">Membrane</keyword>
<dbReference type="Proteomes" id="UP001597368">
    <property type="component" value="Unassembled WGS sequence"/>
</dbReference>
<organism evidence="2 3">
    <name type="scientific">Nonomuraea mangrovi</name>
    <dbReference type="NCBI Taxonomy" id="2316207"/>
    <lineage>
        <taxon>Bacteria</taxon>
        <taxon>Bacillati</taxon>
        <taxon>Actinomycetota</taxon>
        <taxon>Actinomycetes</taxon>
        <taxon>Streptosporangiales</taxon>
        <taxon>Streptosporangiaceae</taxon>
        <taxon>Nonomuraea</taxon>
    </lineage>
</organism>
<proteinExistence type="predicted"/>
<keyword evidence="1" id="KW-0812">Transmembrane</keyword>
<evidence type="ECO:0000256" key="1">
    <source>
        <dbReference type="SAM" id="Phobius"/>
    </source>
</evidence>
<dbReference type="RefSeq" id="WP_379579619.1">
    <property type="nucleotide sequence ID" value="NZ_JBHUFV010000061.1"/>
</dbReference>